<reference evidence="1 2" key="1">
    <citation type="submission" date="2018-11" db="EMBL/GenBank/DDBJ databases">
        <title>Sequencing the genomes of 1000 actinobacteria strains.</title>
        <authorList>
            <person name="Klenk H.-P."/>
        </authorList>
    </citation>
    <scope>NUCLEOTIDE SEQUENCE [LARGE SCALE GENOMIC DNA]</scope>
    <source>
        <strain evidence="1 2">DSM 10546</strain>
    </source>
</reference>
<dbReference type="EMBL" id="RKHG01000001">
    <property type="protein sequence ID" value="ROR53386.1"/>
    <property type="molecule type" value="Genomic_DNA"/>
</dbReference>
<evidence type="ECO:0000313" key="2">
    <source>
        <dbReference type="Proteomes" id="UP000275749"/>
    </source>
</evidence>
<protein>
    <recommendedName>
        <fullName evidence="3">PD-(D/E)XK nuclease superfamily protein</fullName>
    </recommendedName>
</protein>
<evidence type="ECO:0000313" key="1">
    <source>
        <dbReference type="EMBL" id="ROR53386.1"/>
    </source>
</evidence>
<accession>A0A3N1ZR88</accession>
<sequence>MLADAIAERGLEALEPEVQDPPFDVAWKTTDGTINVVEVKSTTPANRTSQLRRGLGQVLDYEHTLRQRGHTHVQPILFIEAEPAGDHWKSLCARHGVKLVWPESIAQLF</sequence>
<proteinExistence type="predicted"/>
<organism evidence="1 2">
    <name type="scientific">Luteococcus japonicus</name>
    <dbReference type="NCBI Taxonomy" id="33984"/>
    <lineage>
        <taxon>Bacteria</taxon>
        <taxon>Bacillati</taxon>
        <taxon>Actinomycetota</taxon>
        <taxon>Actinomycetes</taxon>
        <taxon>Propionibacteriales</taxon>
        <taxon>Propionibacteriaceae</taxon>
        <taxon>Luteococcus</taxon>
    </lineage>
</organism>
<dbReference type="AlphaFoldDB" id="A0A3N1ZR88"/>
<gene>
    <name evidence="1" type="ORF">EDD41_0531</name>
</gene>
<comment type="caution">
    <text evidence="1">The sequence shown here is derived from an EMBL/GenBank/DDBJ whole genome shotgun (WGS) entry which is preliminary data.</text>
</comment>
<name>A0A3N1ZR88_9ACTN</name>
<dbReference type="RefSeq" id="WP_123574845.1">
    <property type="nucleotide sequence ID" value="NZ_RKHG01000001.1"/>
</dbReference>
<dbReference type="Proteomes" id="UP000275749">
    <property type="component" value="Unassembled WGS sequence"/>
</dbReference>
<evidence type="ECO:0008006" key="3">
    <source>
        <dbReference type="Google" id="ProtNLM"/>
    </source>
</evidence>